<dbReference type="SUPFAM" id="SSF52058">
    <property type="entry name" value="L domain-like"/>
    <property type="match status" value="1"/>
</dbReference>
<feature type="chain" id="PRO_5034001528" description="Internalin" evidence="3">
    <location>
        <begin position="24"/>
        <end position="416"/>
    </location>
</feature>
<keyword evidence="2" id="KW-0677">Repeat</keyword>
<protein>
    <recommendedName>
        <fullName evidence="6">Internalin</fullName>
    </recommendedName>
</protein>
<dbReference type="InterPro" id="IPR052574">
    <property type="entry name" value="CDIRP"/>
</dbReference>
<keyword evidence="3" id="KW-0732">Signal</keyword>
<dbReference type="Proteomes" id="UP000036951">
    <property type="component" value="Unassembled WGS sequence"/>
</dbReference>
<dbReference type="PANTHER" id="PTHR47566:SF1">
    <property type="entry name" value="PROTEIN NUD1"/>
    <property type="match status" value="1"/>
</dbReference>
<evidence type="ECO:0000313" key="5">
    <source>
        <dbReference type="Proteomes" id="UP000036951"/>
    </source>
</evidence>
<dbReference type="Gene3D" id="3.80.10.10">
    <property type="entry name" value="Ribonuclease Inhibitor"/>
    <property type="match status" value="2"/>
</dbReference>
<reference evidence="4 5" key="1">
    <citation type="submission" date="2015-06" db="EMBL/GenBank/DDBJ databases">
        <title>Prevotella sp. 109, sp. nov., a novel member of the family Prevotellaceae isolated from human faeces.</title>
        <authorList>
            <person name="Shkoporov A.N."/>
            <person name="Chaplin A.V."/>
            <person name="Kafarskaia L.I."/>
            <person name="Efimov B.A."/>
        </authorList>
    </citation>
    <scope>NUCLEOTIDE SEQUENCE [LARGE SCALE GENOMIC DNA]</scope>
    <source>
        <strain evidence="4 5">109</strain>
    </source>
</reference>
<name>A0A8E1UQC6_9BACT</name>
<organism evidence="4 5">
    <name type="scientific">Xylanibacter rarus</name>
    <dbReference type="NCBI Taxonomy" id="1676614"/>
    <lineage>
        <taxon>Bacteria</taxon>
        <taxon>Pseudomonadati</taxon>
        <taxon>Bacteroidota</taxon>
        <taxon>Bacteroidia</taxon>
        <taxon>Bacteroidales</taxon>
        <taxon>Prevotellaceae</taxon>
        <taxon>Xylanibacter</taxon>
    </lineage>
</organism>
<dbReference type="EMBL" id="LFQU01000015">
    <property type="protein sequence ID" value="KOO68301.1"/>
    <property type="molecule type" value="Genomic_DNA"/>
</dbReference>
<evidence type="ECO:0008006" key="6">
    <source>
        <dbReference type="Google" id="ProtNLM"/>
    </source>
</evidence>
<evidence type="ECO:0000313" key="4">
    <source>
        <dbReference type="EMBL" id="KOO68301.1"/>
    </source>
</evidence>
<dbReference type="GO" id="GO:0035591">
    <property type="term" value="F:signaling adaptor activity"/>
    <property type="evidence" value="ECO:0007669"/>
    <property type="project" value="TreeGrafter"/>
</dbReference>
<proteinExistence type="predicted"/>
<comment type="caution">
    <text evidence="4">The sequence shown here is derived from an EMBL/GenBank/DDBJ whole genome shotgun (WGS) entry which is preliminary data.</text>
</comment>
<evidence type="ECO:0000256" key="3">
    <source>
        <dbReference type="SAM" id="SignalP"/>
    </source>
</evidence>
<accession>A0A8E1UQC6</accession>
<dbReference type="PANTHER" id="PTHR47566">
    <property type="match status" value="1"/>
</dbReference>
<sequence>MNTMNRIMSAFLLTAAVCMPAMSQTVTVFQKNGETVKYKVSDVEKIVFEGEKPDDETNLLSEKYVPCEAFRNWIDQNLGDGSGYYSLDQAAAYDGTIDITGKTDITDITGIEHFTSLTRLVSENVTFPDFDVAALKNLTYLKIVNNSKCTTLDLSQLVKLETVSLSHDALTTLKLGNNSVLKTLICDTNMLQDIDLTGCTSLESFVASCNNLSNLVLPDSPLKTLAIHTNSNIRSIDVTKVKPTLELLNVNACGLTEFDPTNCPKLDWLECGQNNLKTLDLSGCPLLTSVRFDNTSITEVNLSECVKLQGVYCEYAKLSRLDLSNNPDVNEVNAMGNGLTEINVKGCTNMGYMNLSENKFKQVDISDCKNIWLFYCNRCTTSPEIKVWKEFDIANAATNGFYCDNGKFVYEFSSEQ</sequence>
<evidence type="ECO:0000256" key="2">
    <source>
        <dbReference type="ARBA" id="ARBA00022737"/>
    </source>
</evidence>
<dbReference type="AlphaFoldDB" id="A0A8E1UQC6"/>
<gene>
    <name evidence="4" type="ORF">ACU52_08655</name>
</gene>
<keyword evidence="1" id="KW-0433">Leucine-rich repeat</keyword>
<dbReference type="InterPro" id="IPR032675">
    <property type="entry name" value="LRR_dom_sf"/>
</dbReference>
<feature type="signal peptide" evidence="3">
    <location>
        <begin position="1"/>
        <end position="23"/>
    </location>
</feature>
<evidence type="ECO:0000256" key="1">
    <source>
        <dbReference type="ARBA" id="ARBA00022614"/>
    </source>
</evidence>
<keyword evidence="5" id="KW-1185">Reference proteome</keyword>